<dbReference type="Gene3D" id="3.60.21.10">
    <property type="match status" value="1"/>
</dbReference>
<dbReference type="EMBL" id="ON529857">
    <property type="protein sequence ID" value="USN15508.1"/>
    <property type="molecule type" value="Genomic_DNA"/>
</dbReference>
<dbReference type="Proteomes" id="UP001056576">
    <property type="component" value="Segment"/>
</dbReference>
<keyword evidence="3" id="KW-1185">Reference proteome</keyword>
<name>A0A9E7MSA8_9CAUD</name>
<accession>A0A9E7MSA8</accession>
<feature type="domain" description="Calcineurin-like phosphoesterase" evidence="1">
    <location>
        <begin position="1"/>
        <end position="218"/>
    </location>
</feature>
<organism evidence="2 3">
    <name type="scientific">Brevundimonas phage vB_BpoS-Kikimora</name>
    <dbReference type="NCBI Taxonomy" id="2948601"/>
    <lineage>
        <taxon>Viruses</taxon>
        <taxon>Duplodnaviria</taxon>
        <taxon>Heunggongvirae</taxon>
        <taxon>Uroviricota</taxon>
        <taxon>Caudoviricetes</taxon>
        <taxon>Jeanschmidtviridae</taxon>
        <taxon>Kikimoravirus</taxon>
        <taxon>Kikimoravirus kikimora</taxon>
    </lineage>
</organism>
<evidence type="ECO:0000313" key="2">
    <source>
        <dbReference type="EMBL" id="USN15508.1"/>
    </source>
</evidence>
<reference evidence="2 3" key="1">
    <citation type="submission" date="2022-05" db="EMBL/GenBank/DDBJ databases">
        <authorList>
            <person name="Friedrich I."/>
            <person name="Poehlein A."/>
            <person name="Schneider D."/>
            <person name="Hertel R."/>
            <person name="Daniel R."/>
        </authorList>
    </citation>
    <scope>NUCLEOTIDE SEQUENCE [LARGE SCALE GENOMIC DNA]</scope>
</reference>
<protein>
    <submittedName>
        <fullName evidence="2">Metallo-dependent phosphatase-like protein</fullName>
    </submittedName>
</protein>
<dbReference type="InterPro" id="IPR004843">
    <property type="entry name" value="Calcineurin-like_PHP"/>
</dbReference>
<dbReference type="PANTHER" id="PTHR37844">
    <property type="entry name" value="SER/THR PROTEIN PHOSPHATASE SUPERFAMILY (AFU_ORTHOLOGUE AFUA_1G14840)"/>
    <property type="match status" value="1"/>
</dbReference>
<dbReference type="SUPFAM" id="SSF56300">
    <property type="entry name" value="Metallo-dependent phosphatases"/>
    <property type="match status" value="1"/>
</dbReference>
<dbReference type="InterPro" id="IPR029052">
    <property type="entry name" value="Metallo-depent_PP-like"/>
</dbReference>
<sequence length="254" mass="28640">MRINILSDLHLEFGGMGRDYTPAPCDVLVLAGDAATGVVGVIWADRHFPGVPVVYVPGNHEFYGKRRIKRHIEKMKAKAVELGSSVHVLDDEALVIDGVRFLGATLWTDFNLYGTQHLSMMAARRGMTDYRQIETEPMRLLTPEAVLSLHTRSVFFLREQLRLAHDGPTVVVTHHAPSEQSSHPRYRGSELNPCYASRLEPLILEYEPDLWVHGHMHDSSDYQIGKTRVLTNPRGYIGHELNPNFDPNLIVEIG</sequence>
<gene>
    <name evidence="2" type="ORF">KIKIMORA_03720</name>
</gene>
<evidence type="ECO:0000313" key="3">
    <source>
        <dbReference type="Proteomes" id="UP001056576"/>
    </source>
</evidence>
<proteinExistence type="predicted"/>
<dbReference type="GO" id="GO:0016787">
    <property type="term" value="F:hydrolase activity"/>
    <property type="evidence" value="ECO:0007669"/>
    <property type="project" value="InterPro"/>
</dbReference>
<evidence type="ECO:0000259" key="1">
    <source>
        <dbReference type="Pfam" id="PF00149"/>
    </source>
</evidence>
<dbReference type="PANTHER" id="PTHR37844:SF2">
    <property type="entry name" value="SER_THR PROTEIN PHOSPHATASE SUPERFAMILY (AFU_ORTHOLOGUE AFUA_1G14840)"/>
    <property type="match status" value="1"/>
</dbReference>
<dbReference type="Pfam" id="PF00149">
    <property type="entry name" value="Metallophos"/>
    <property type="match status" value="1"/>
</dbReference>